<sequence length="249" mass="26335">MTMTAISAATAATAFVNYEGSELFSAFAARVSLAVLRKQCDDNLAMAADAINEAAQAANAEARRFWLQPNGEKVRTTKHLKSHHKRYWMTAGKIIAATEGKADVHWSALPESLEADKIQEWIEFNGLAGMTMEMVYNAIGMGSHNGKGSGSGKGSDSDKAAGEGKKVTANGKASNGSGDAVAEANQAAGAEAAKLEQWGTMVSAIGQELENILTEGRNMPGKSAKDLKALVSHYETKLQAMVDQLNNKG</sequence>
<reference evidence="2 3" key="1">
    <citation type="submission" date="2023-02" db="EMBL/GenBank/DDBJ databases">
        <title>Complete genome sequence of a novel bacterium Oceanimonas sp. NTOU-MSR1 isolated from marine coast sediment.</title>
        <authorList>
            <person name="Yang H.-T."/>
            <person name="Chen Y.-L."/>
            <person name="Ho Y.-N."/>
        </authorList>
    </citation>
    <scope>NUCLEOTIDE SEQUENCE [LARGE SCALE GENOMIC DNA]</scope>
    <source>
        <strain evidence="2 3">NTOU-MSR1</strain>
    </source>
</reference>
<gene>
    <name evidence="2" type="ORF">PU634_10395</name>
</gene>
<feature type="region of interest" description="Disordered" evidence="1">
    <location>
        <begin position="146"/>
        <end position="180"/>
    </location>
</feature>
<evidence type="ECO:0000256" key="1">
    <source>
        <dbReference type="SAM" id="MobiDB-lite"/>
    </source>
</evidence>
<keyword evidence="3" id="KW-1185">Reference proteome</keyword>
<protein>
    <submittedName>
        <fullName evidence="2">Uncharacterized protein</fullName>
    </submittedName>
</protein>
<dbReference type="Proteomes" id="UP001223802">
    <property type="component" value="Chromosome"/>
</dbReference>
<evidence type="ECO:0000313" key="3">
    <source>
        <dbReference type="Proteomes" id="UP001223802"/>
    </source>
</evidence>
<dbReference type="RefSeq" id="WP_306760720.1">
    <property type="nucleotide sequence ID" value="NZ_CP118224.1"/>
</dbReference>
<name>A0AA50KKL7_9GAMM</name>
<accession>A0AA50KKL7</accession>
<evidence type="ECO:0000313" key="2">
    <source>
        <dbReference type="EMBL" id="WMC09525.1"/>
    </source>
</evidence>
<proteinExistence type="predicted"/>
<feature type="compositionally biased region" description="Basic and acidic residues" evidence="1">
    <location>
        <begin position="155"/>
        <end position="166"/>
    </location>
</feature>
<dbReference type="KEGG" id="ope:PU634_10395"/>
<organism evidence="2 3">
    <name type="scientific">Oceanimonas pelagia</name>
    <dbReference type="NCBI Taxonomy" id="3028314"/>
    <lineage>
        <taxon>Bacteria</taxon>
        <taxon>Pseudomonadati</taxon>
        <taxon>Pseudomonadota</taxon>
        <taxon>Gammaproteobacteria</taxon>
        <taxon>Aeromonadales</taxon>
        <taxon>Aeromonadaceae</taxon>
        <taxon>Oceanimonas</taxon>
    </lineage>
</organism>
<dbReference type="AlphaFoldDB" id="A0AA50KKL7"/>
<dbReference type="EMBL" id="CP118224">
    <property type="protein sequence ID" value="WMC09525.1"/>
    <property type="molecule type" value="Genomic_DNA"/>
</dbReference>